<feature type="domain" description="RecJ OB" evidence="8">
    <location>
        <begin position="466"/>
        <end position="572"/>
    </location>
</feature>
<dbReference type="InterPro" id="IPR051673">
    <property type="entry name" value="SSDNA_exonuclease_RecJ"/>
</dbReference>
<dbReference type="Pfam" id="PF01368">
    <property type="entry name" value="DHH"/>
    <property type="match status" value="1"/>
</dbReference>
<dbReference type="Gene3D" id="3.90.1640.30">
    <property type="match status" value="1"/>
</dbReference>
<dbReference type="AlphaFoldDB" id="A0A520MP28"/>
<dbReference type="InterPro" id="IPR004610">
    <property type="entry name" value="RecJ"/>
</dbReference>
<dbReference type="GO" id="GO:0006281">
    <property type="term" value="P:DNA repair"/>
    <property type="evidence" value="ECO:0007669"/>
    <property type="project" value="InterPro"/>
</dbReference>
<sequence>MEIHSRSFDLESASFSPDLDPLLQRIYQSRGVNSQEALNKQLSCLPDPSLLKGMLESVVRLVEALKNNQQIVIVGDFDADGATSSALMMLALTTMGFKKIEFLVPNRFDYGYGLTPEIVDLATQYDPDLIITVDNGISSIDGVDHAGNLGVDVIITDHHLPGEKLPNACAIVNPNQPGCSFPAKNLAGVGVAFYLLSGLRAELRGIAWFELNQLVEPNMATWLDLVALGTVADVVPLDQVNRTLVHQGLLRIRSGLCRPGIRALLRIAGKNPKRLIAADLGFAIGPRLNAAGRLDDISLGIQCLLTEDMNVALQAAESLDQLNKDRRSIEQGMQQEAMVELDKLTLESEDNLPSALCLFRPNWHQGVVGLVASRLKEKYHRPAVAFARAEDGSLKGSSRSIPGLHIRDAIDAVATQNPGLISKFGGHAMAAGLTLEEKKLETFSVAFQEYVCQVLNPEDLKAKMITDGCLESDHIDMKTAELLRESGPWGQQFPEPCFEGIFTIKQQRVVGEHHLKLVLTQEAEPYTDIDAIYFNMDIEHWPNQRIQQARCVYRLDINEFRGQEKLQLLIQHMQPEIS</sequence>
<keyword evidence="4" id="KW-0378">Hydrolase</keyword>
<dbReference type="InterPro" id="IPR038763">
    <property type="entry name" value="DHH_sf"/>
</dbReference>
<keyword evidence="5 9" id="KW-0269">Exonuclease</keyword>
<dbReference type="EMBL" id="SHBP01000001">
    <property type="protein sequence ID" value="RZO22966.1"/>
    <property type="molecule type" value="Genomic_DNA"/>
</dbReference>
<evidence type="ECO:0000256" key="1">
    <source>
        <dbReference type="ARBA" id="ARBA00005915"/>
    </source>
</evidence>
<evidence type="ECO:0000256" key="5">
    <source>
        <dbReference type="ARBA" id="ARBA00022839"/>
    </source>
</evidence>
<dbReference type="Pfam" id="PF17768">
    <property type="entry name" value="RecJ_OB"/>
    <property type="match status" value="1"/>
</dbReference>
<evidence type="ECO:0000313" key="9">
    <source>
        <dbReference type="EMBL" id="RZO22966.1"/>
    </source>
</evidence>
<dbReference type="PANTHER" id="PTHR30255">
    <property type="entry name" value="SINGLE-STRANDED-DNA-SPECIFIC EXONUCLEASE RECJ"/>
    <property type="match status" value="1"/>
</dbReference>
<protein>
    <recommendedName>
        <fullName evidence="2">Single-stranded-DNA-specific exonuclease RecJ</fullName>
    </recommendedName>
</protein>
<organism evidence="9 10">
    <name type="scientific">SAR92 clade bacterium</name>
    <dbReference type="NCBI Taxonomy" id="2315479"/>
    <lineage>
        <taxon>Bacteria</taxon>
        <taxon>Pseudomonadati</taxon>
        <taxon>Pseudomonadota</taxon>
        <taxon>Gammaproteobacteria</taxon>
        <taxon>Cellvibrionales</taxon>
        <taxon>Porticoccaceae</taxon>
        <taxon>SAR92 clade</taxon>
    </lineage>
</organism>
<name>A0A520MP28_9GAMM</name>
<evidence type="ECO:0000313" key="10">
    <source>
        <dbReference type="Proteomes" id="UP000315889"/>
    </source>
</evidence>
<evidence type="ECO:0000259" key="8">
    <source>
        <dbReference type="Pfam" id="PF17768"/>
    </source>
</evidence>
<reference evidence="9 10" key="1">
    <citation type="submission" date="2019-02" db="EMBL/GenBank/DDBJ databases">
        <title>Prokaryotic population dynamics and viral predation in marine succession experiment using metagenomics: the confinement effect.</title>
        <authorList>
            <person name="Haro-Moreno J.M."/>
            <person name="Rodriguez-Valera F."/>
            <person name="Lopez-Perez M."/>
        </authorList>
    </citation>
    <scope>NUCLEOTIDE SEQUENCE [LARGE SCALE GENOMIC DNA]</scope>
    <source>
        <strain evidence="9">MED-G170</strain>
    </source>
</reference>
<evidence type="ECO:0000256" key="2">
    <source>
        <dbReference type="ARBA" id="ARBA00019841"/>
    </source>
</evidence>
<evidence type="ECO:0000259" key="7">
    <source>
        <dbReference type="Pfam" id="PF02272"/>
    </source>
</evidence>
<evidence type="ECO:0000259" key="6">
    <source>
        <dbReference type="Pfam" id="PF01368"/>
    </source>
</evidence>
<dbReference type="InterPro" id="IPR041122">
    <property type="entry name" value="RecJ_OB"/>
</dbReference>
<dbReference type="NCBIfam" id="TIGR00644">
    <property type="entry name" value="recJ"/>
    <property type="match status" value="1"/>
</dbReference>
<dbReference type="PANTHER" id="PTHR30255:SF2">
    <property type="entry name" value="SINGLE-STRANDED-DNA-SPECIFIC EXONUCLEASE RECJ"/>
    <property type="match status" value="1"/>
</dbReference>
<keyword evidence="3" id="KW-0540">Nuclease</keyword>
<gene>
    <name evidence="9" type="primary">recJ</name>
    <name evidence="9" type="ORF">EVB03_00985</name>
</gene>
<comment type="caution">
    <text evidence="9">The sequence shown here is derived from an EMBL/GenBank/DDBJ whole genome shotgun (WGS) entry which is preliminary data.</text>
</comment>
<feature type="domain" description="DDH" evidence="6">
    <location>
        <begin position="70"/>
        <end position="230"/>
    </location>
</feature>
<dbReference type="Proteomes" id="UP000315889">
    <property type="component" value="Unassembled WGS sequence"/>
</dbReference>
<dbReference type="GO" id="GO:0008409">
    <property type="term" value="F:5'-3' exonuclease activity"/>
    <property type="evidence" value="ECO:0007669"/>
    <property type="project" value="InterPro"/>
</dbReference>
<evidence type="ECO:0000256" key="4">
    <source>
        <dbReference type="ARBA" id="ARBA00022801"/>
    </source>
</evidence>
<dbReference type="InterPro" id="IPR001667">
    <property type="entry name" value="DDH_dom"/>
</dbReference>
<dbReference type="Pfam" id="PF02272">
    <property type="entry name" value="DHHA1"/>
    <property type="match status" value="1"/>
</dbReference>
<dbReference type="GO" id="GO:0006310">
    <property type="term" value="P:DNA recombination"/>
    <property type="evidence" value="ECO:0007669"/>
    <property type="project" value="InterPro"/>
</dbReference>
<dbReference type="SUPFAM" id="SSF64182">
    <property type="entry name" value="DHH phosphoesterases"/>
    <property type="match status" value="1"/>
</dbReference>
<proteinExistence type="inferred from homology"/>
<evidence type="ECO:0000256" key="3">
    <source>
        <dbReference type="ARBA" id="ARBA00022722"/>
    </source>
</evidence>
<dbReference type="Gene3D" id="3.10.310.30">
    <property type="match status" value="1"/>
</dbReference>
<comment type="similarity">
    <text evidence="1">Belongs to the RecJ family.</text>
</comment>
<dbReference type="InterPro" id="IPR003156">
    <property type="entry name" value="DHHA1_dom"/>
</dbReference>
<dbReference type="GO" id="GO:0003676">
    <property type="term" value="F:nucleic acid binding"/>
    <property type="evidence" value="ECO:0007669"/>
    <property type="project" value="InterPro"/>
</dbReference>
<feature type="domain" description="DHHA1" evidence="7">
    <location>
        <begin position="357"/>
        <end position="451"/>
    </location>
</feature>
<accession>A0A520MP28</accession>
<dbReference type="FunFam" id="3.90.1640.30:FF:000001">
    <property type="entry name" value="Single-stranded-DNA-specific exonuclease RecJ"/>
    <property type="match status" value="1"/>
</dbReference>